<dbReference type="Gene3D" id="3.40.50.1820">
    <property type="entry name" value="alpha/beta hydrolase"/>
    <property type="match status" value="1"/>
</dbReference>
<sequence>MKFPAMYRRALPAEARIGTWLAPDGWALRRFDWPAAAPARGSILFQGGRGDVFEKYLESFAAWHDAGWHVSAFDWRGQGGSGRLSPDRHVGHVENFSEYIADFRAFWAEWQAVTPGPHVLMGHSMGGHLALRAMAEGVVPDAAVLIAPMLGLHSPIGARWGERLAKFVGRLSNPARAAWKGNERPATTDTREALLTHDHGRYEDELWWQHEKPELLMGPPSWQWLIRAFESTRALRDDARLATLRVPTLLIVAEADQLVSPVAALQVAARLPAAQVLRFGPESAHEILREADGVRDRALAAIDRFLAAHAPGPAR</sequence>
<keyword evidence="2" id="KW-0378">Hydrolase</keyword>
<dbReference type="InterPro" id="IPR022742">
    <property type="entry name" value="Hydrolase_4"/>
</dbReference>
<feature type="domain" description="Serine aminopeptidase S33" evidence="1">
    <location>
        <begin position="38"/>
        <end position="292"/>
    </location>
</feature>
<dbReference type="SUPFAM" id="SSF53474">
    <property type="entry name" value="alpha/beta-Hydrolases"/>
    <property type="match status" value="1"/>
</dbReference>
<protein>
    <submittedName>
        <fullName evidence="2">Alpha/beta hydrolase</fullName>
    </submittedName>
</protein>
<accession>A0ABU9XPS7</accession>
<dbReference type="InterPro" id="IPR051044">
    <property type="entry name" value="MAG_DAG_Lipase"/>
</dbReference>
<comment type="caution">
    <text evidence="2">The sequence shown here is derived from an EMBL/GenBank/DDBJ whole genome shotgun (WGS) entry which is preliminary data.</text>
</comment>
<dbReference type="Proteomes" id="UP001404104">
    <property type="component" value="Unassembled WGS sequence"/>
</dbReference>
<gene>
    <name evidence="2" type="ORF">ABC969_05290</name>
</gene>
<evidence type="ECO:0000259" key="1">
    <source>
        <dbReference type="Pfam" id="PF12146"/>
    </source>
</evidence>
<name>A0ABU9XPS7_9SPHN</name>
<evidence type="ECO:0000313" key="3">
    <source>
        <dbReference type="Proteomes" id="UP001404104"/>
    </source>
</evidence>
<proteinExistence type="predicted"/>
<keyword evidence="3" id="KW-1185">Reference proteome</keyword>
<dbReference type="GO" id="GO:0016787">
    <property type="term" value="F:hydrolase activity"/>
    <property type="evidence" value="ECO:0007669"/>
    <property type="project" value="UniProtKB-KW"/>
</dbReference>
<organism evidence="2 3">
    <name type="scientific">Sphingomonas qilianensis</name>
    <dbReference type="NCBI Taxonomy" id="1736690"/>
    <lineage>
        <taxon>Bacteria</taxon>
        <taxon>Pseudomonadati</taxon>
        <taxon>Pseudomonadota</taxon>
        <taxon>Alphaproteobacteria</taxon>
        <taxon>Sphingomonadales</taxon>
        <taxon>Sphingomonadaceae</taxon>
        <taxon>Sphingomonas</taxon>
    </lineage>
</organism>
<dbReference type="EMBL" id="JBDIMF010000001">
    <property type="protein sequence ID" value="MEN2785833.1"/>
    <property type="molecule type" value="Genomic_DNA"/>
</dbReference>
<dbReference type="Pfam" id="PF12146">
    <property type="entry name" value="Hydrolase_4"/>
    <property type="match status" value="1"/>
</dbReference>
<evidence type="ECO:0000313" key="2">
    <source>
        <dbReference type="EMBL" id="MEN2785833.1"/>
    </source>
</evidence>
<dbReference type="PANTHER" id="PTHR11614">
    <property type="entry name" value="PHOSPHOLIPASE-RELATED"/>
    <property type="match status" value="1"/>
</dbReference>
<dbReference type="RefSeq" id="WP_345863469.1">
    <property type="nucleotide sequence ID" value="NZ_JBDIMF010000001.1"/>
</dbReference>
<reference evidence="2 3" key="1">
    <citation type="submission" date="2024-05" db="EMBL/GenBank/DDBJ databases">
        <authorList>
            <person name="Liu Q."/>
            <person name="Xin Y.-H."/>
        </authorList>
    </citation>
    <scope>NUCLEOTIDE SEQUENCE [LARGE SCALE GENOMIC DNA]</scope>
    <source>
        <strain evidence="2 3">CGMCC 1.15349</strain>
    </source>
</reference>
<dbReference type="InterPro" id="IPR029058">
    <property type="entry name" value="AB_hydrolase_fold"/>
</dbReference>